<dbReference type="InterPro" id="IPR006140">
    <property type="entry name" value="D-isomer_DH_NAD-bd"/>
</dbReference>
<dbReference type="PANTHER" id="PTHR10996">
    <property type="entry name" value="2-HYDROXYACID DEHYDROGENASE-RELATED"/>
    <property type="match status" value="1"/>
</dbReference>
<dbReference type="Pfam" id="PF02826">
    <property type="entry name" value="2-Hacid_dh_C"/>
    <property type="match status" value="1"/>
</dbReference>
<dbReference type="InterPro" id="IPR006139">
    <property type="entry name" value="D-isomer_2_OHA_DH_cat_dom"/>
</dbReference>
<proteinExistence type="inferred from homology"/>
<dbReference type="Gene3D" id="3.40.50.720">
    <property type="entry name" value="NAD(P)-binding Rossmann-like Domain"/>
    <property type="match status" value="2"/>
</dbReference>
<dbReference type="GO" id="GO:0005829">
    <property type="term" value="C:cytosol"/>
    <property type="evidence" value="ECO:0007669"/>
    <property type="project" value="TreeGrafter"/>
</dbReference>
<dbReference type="GO" id="GO:0016618">
    <property type="term" value="F:hydroxypyruvate reductase [NAD(P)H] activity"/>
    <property type="evidence" value="ECO:0007669"/>
    <property type="project" value="TreeGrafter"/>
</dbReference>
<dbReference type="SUPFAM" id="SSF52283">
    <property type="entry name" value="Formate/glycerate dehydrogenase catalytic domain-like"/>
    <property type="match status" value="1"/>
</dbReference>
<feature type="domain" description="D-isomer specific 2-hydroxyacid dehydrogenase NAD-binding" evidence="5">
    <location>
        <begin position="111"/>
        <end position="289"/>
    </location>
</feature>
<dbReference type="InterPro" id="IPR029752">
    <property type="entry name" value="D-isomer_DH_CS1"/>
</dbReference>
<evidence type="ECO:0000313" key="6">
    <source>
        <dbReference type="EMBL" id="GEN35845.1"/>
    </source>
</evidence>
<dbReference type="FunFam" id="3.40.50.720:FF:000462">
    <property type="entry name" value="Glyoxylate reductase (NADP+)"/>
    <property type="match status" value="1"/>
</dbReference>
<evidence type="ECO:0000313" key="7">
    <source>
        <dbReference type="Proteomes" id="UP000321157"/>
    </source>
</evidence>
<dbReference type="PANTHER" id="PTHR10996:SF283">
    <property type="entry name" value="GLYOXYLATE_HYDROXYPYRUVATE REDUCTASE B"/>
    <property type="match status" value="1"/>
</dbReference>
<dbReference type="GO" id="GO:0051287">
    <property type="term" value="F:NAD binding"/>
    <property type="evidence" value="ECO:0007669"/>
    <property type="project" value="InterPro"/>
</dbReference>
<evidence type="ECO:0000256" key="1">
    <source>
        <dbReference type="ARBA" id="ARBA00005854"/>
    </source>
</evidence>
<dbReference type="RefSeq" id="WP_146811356.1">
    <property type="nucleotide sequence ID" value="NZ_BJXX01000154.1"/>
</dbReference>
<protein>
    <submittedName>
        <fullName evidence="6">D-glycerate dehydrogenase</fullName>
    </submittedName>
</protein>
<organism evidence="6 7">
    <name type="scientific">Aneurinibacillus danicus</name>
    <dbReference type="NCBI Taxonomy" id="267746"/>
    <lineage>
        <taxon>Bacteria</taxon>
        <taxon>Bacillati</taxon>
        <taxon>Bacillota</taxon>
        <taxon>Bacilli</taxon>
        <taxon>Bacillales</taxon>
        <taxon>Paenibacillaceae</taxon>
        <taxon>Aneurinibacillus group</taxon>
        <taxon>Aneurinibacillus</taxon>
    </lineage>
</organism>
<dbReference type="OrthoDB" id="9805416at2"/>
<evidence type="ECO:0000256" key="3">
    <source>
        <dbReference type="RuleBase" id="RU003719"/>
    </source>
</evidence>
<accession>A0A511VA89</accession>
<dbReference type="Pfam" id="PF00389">
    <property type="entry name" value="2-Hacid_dh"/>
    <property type="match status" value="1"/>
</dbReference>
<name>A0A511VA89_9BACL</name>
<dbReference type="Proteomes" id="UP000321157">
    <property type="component" value="Unassembled WGS sequence"/>
</dbReference>
<dbReference type="InterPro" id="IPR036291">
    <property type="entry name" value="NAD(P)-bd_dom_sf"/>
</dbReference>
<dbReference type="InterPro" id="IPR050223">
    <property type="entry name" value="D-isomer_2-hydroxyacid_DH"/>
</dbReference>
<comment type="caution">
    <text evidence="6">The sequence shown here is derived from an EMBL/GenBank/DDBJ whole genome shotgun (WGS) entry which is preliminary data.</text>
</comment>
<dbReference type="GO" id="GO:0030267">
    <property type="term" value="F:glyoxylate reductase (NADPH) activity"/>
    <property type="evidence" value="ECO:0007669"/>
    <property type="project" value="TreeGrafter"/>
</dbReference>
<evidence type="ECO:0000256" key="2">
    <source>
        <dbReference type="ARBA" id="ARBA00023002"/>
    </source>
</evidence>
<sequence>MNKPKIVVTRKIPGPALELLKEHGETYVWDSEEEAIPYDILAHEMKDAAALFTNVSDRIDRAIIEGAPNLKVISTMAVGFDNIDIQAAGERGIPVGHTPGILTEATADLTFALLMATARRIVEGSEYVRSGQWQSWGPMLLTGQDIYGATLGIIGMGRIGEGVARRALGFEMKVLYHNRNRKPEAEEKWGVEYRGLDDLLRESDFVVLLAPGSAQNKHMLGEREFKLMKSNAVFINTSRGTNVDEEALYRALKNKEIWAAGLDVFAREPVDPAHPLLSLPNVTVLPHIGSASIATRENMAMTAAQNIIAGLKGKPLHFEVKQ</sequence>
<dbReference type="CDD" id="cd05301">
    <property type="entry name" value="GDH"/>
    <property type="match status" value="1"/>
</dbReference>
<feature type="domain" description="D-isomer specific 2-hydroxyacid dehydrogenase catalytic" evidence="4">
    <location>
        <begin position="6"/>
        <end position="320"/>
    </location>
</feature>
<dbReference type="EMBL" id="BJXX01000154">
    <property type="protein sequence ID" value="GEN35845.1"/>
    <property type="molecule type" value="Genomic_DNA"/>
</dbReference>
<evidence type="ECO:0000259" key="4">
    <source>
        <dbReference type="Pfam" id="PF00389"/>
    </source>
</evidence>
<comment type="similarity">
    <text evidence="1 3">Belongs to the D-isomer specific 2-hydroxyacid dehydrogenase family.</text>
</comment>
<gene>
    <name evidence="6" type="ORF">ADA01nite_33050</name>
</gene>
<keyword evidence="7" id="KW-1185">Reference proteome</keyword>
<reference evidence="6 7" key="1">
    <citation type="submission" date="2019-07" db="EMBL/GenBank/DDBJ databases">
        <title>Whole genome shotgun sequence of Aneurinibacillus danicus NBRC 102444.</title>
        <authorList>
            <person name="Hosoyama A."/>
            <person name="Uohara A."/>
            <person name="Ohji S."/>
            <person name="Ichikawa N."/>
        </authorList>
    </citation>
    <scope>NUCLEOTIDE SEQUENCE [LARGE SCALE GENOMIC DNA]</scope>
    <source>
        <strain evidence="6 7">NBRC 102444</strain>
    </source>
</reference>
<dbReference type="AlphaFoldDB" id="A0A511VA89"/>
<evidence type="ECO:0000259" key="5">
    <source>
        <dbReference type="Pfam" id="PF02826"/>
    </source>
</evidence>
<dbReference type="PROSITE" id="PS00065">
    <property type="entry name" value="D_2_HYDROXYACID_DH_1"/>
    <property type="match status" value="1"/>
</dbReference>
<dbReference type="SUPFAM" id="SSF51735">
    <property type="entry name" value="NAD(P)-binding Rossmann-fold domains"/>
    <property type="match status" value="1"/>
</dbReference>
<keyword evidence="2 3" id="KW-0560">Oxidoreductase</keyword>